<reference evidence="4" key="1">
    <citation type="journal article" date="2020" name="Nat. Commun.">
        <title>Large-scale genome sequencing of mycorrhizal fungi provides insights into the early evolution of symbiotic traits.</title>
        <authorList>
            <person name="Miyauchi S."/>
            <person name="Kiss E."/>
            <person name="Kuo A."/>
            <person name="Drula E."/>
            <person name="Kohler A."/>
            <person name="Sanchez-Garcia M."/>
            <person name="Morin E."/>
            <person name="Andreopoulos B."/>
            <person name="Barry K.W."/>
            <person name="Bonito G."/>
            <person name="Buee M."/>
            <person name="Carver A."/>
            <person name="Chen C."/>
            <person name="Cichocki N."/>
            <person name="Clum A."/>
            <person name="Culley D."/>
            <person name="Crous P.W."/>
            <person name="Fauchery L."/>
            <person name="Girlanda M."/>
            <person name="Hayes R.D."/>
            <person name="Keri Z."/>
            <person name="LaButti K."/>
            <person name="Lipzen A."/>
            <person name="Lombard V."/>
            <person name="Magnuson J."/>
            <person name="Maillard F."/>
            <person name="Murat C."/>
            <person name="Nolan M."/>
            <person name="Ohm R.A."/>
            <person name="Pangilinan J."/>
            <person name="Pereira M.F."/>
            <person name="Perotto S."/>
            <person name="Peter M."/>
            <person name="Pfister S."/>
            <person name="Riley R."/>
            <person name="Sitrit Y."/>
            <person name="Stielow J.B."/>
            <person name="Szollosi G."/>
            <person name="Zifcakova L."/>
            <person name="Stursova M."/>
            <person name="Spatafora J.W."/>
            <person name="Tedersoo L."/>
            <person name="Vaario L.M."/>
            <person name="Yamada A."/>
            <person name="Yan M."/>
            <person name="Wang P."/>
            <person name="Xu J."/>
            <person name="Bruns T."/>
            <person name="Baldrian P."/>
            <person name="Vilgalys R."/>
            <person name="Dunand C."/>
            <person name="Henrissat B."/>
            <person name="Grigoriev I.V."/>
            <person name="Hibbett D."/>
            <person name="Nagy L.G."/>
            <person name="Martin F.M."/>
        </authorList>
    </citation>
    <scope>NUCLEOTIDE SEQUENCE</scope>
    <source>
        <strain evidence="4">UP504</strain>
    </source>
</reference>
<dbReference type="EMBL" id="MU129042">
    <property type="protein sequence ID" value="KAF9509147.1"/>
    <property type="molecule type" value="Genomic_DNA"/>
</dbReference>
<feature type="domain" description="DUF6534" evidence="3">
    <location>
        <begin position="216"/>
        <end position="302"/>
    </location>
</feature>
<organism evidence="4 5">
    <name type="scientific">Hydnum rufescens UP504</name>
    <dbReference type="NCBI Taxonomy" id="1448309"/>
    <lineage>
        <taxon>Eukaryota</taxon>
        <taxon>Fungi</taxon>
        <taxon>Dikarya</taxon>
        <taxon>Basidiomycota</taxon>
        <taxon>Agaricomycotina</taxon>
        <taxon>Agaricomycetes</taxon>
        <taxon>Cantharellales</taxon>
        <taxon>Hydnaceae</taxon>
        <taxon>Hydnum</taxon>
    </lineage>
</organism>
<keyword evidence="2" id="KW-1133">Transmembrane helix</keyword>
<gene>
    <name evidence="4" type="ORF">BS47DRAFT_1488091</name>
</gene>
<proteinExistence type="predicted"/>
<dbReference type="PANTHER" id="PTHR40465">
    <property type="entry name" value="CHROMOSOME 1, WHOLE GENOME SHOTGUN SEQUENCE"/>
    <property type="match status" value="1"/>
</dbReference>
<evidence type="ECO:0000259" key="3">
    <source>
        <dbReference type="Pfam" id="PF20152"/>
    </source>
</evidence>
<feature type="transmembrane region" description="Helical" evidence="2">
    <location>
        <begin position="249"/>
        <end position="270"/>
    </location>
</feature>
<protein>
    <recommendedName>
        <fullName evidence="3">DUF6534 domain-containing protein</fullName>
    </recommendedName>
</protein>
<feature type="transmembrane region" description="Helical" evidence="2">
    <location>
        <begin position="206"/>
        <end position="229"/>
    </location>
</feature>
<feature type="transmembrane region" description="Helical" evidence="2">
    <location>
        <begin position="44"/>
        <end position="77"/>
    </location>
</feature>
<sequence>MGKEKRAATTPTGTSHPTGKLRTSHNLASLAKANASFSLLDPPTLLFIVEIMNVTLVNLFGGAFFGNLLTALCFGVLTIQTSSYYHAFPNDGRPVKLVVGFLWALEAFQLACCTRSLYWYIITNYNNPLALGWSTWEFSMYQVSGLCTSVTVPTFMVYRVYSLSANIYVGVLVQCLVLVQFGFGAAAAVRGNTVREFQAQVKDCMWLIMSSLTIQATTDIVIATCLCLLLRRQRTGFHKTDSVINRMILYTMSTGLATSVLACFLLGMFAQHGPHFSVLVLAMPLGGFYSVTLLSNLHMRKSLRARLSTPTPLELISYSIKKRTWQGVGDGRVRLNAYLEGHQATRINIDREVASDDVDQ</sequence>
<dbReference type="InterPro" id="IPR045339">
    <property type="entry name" value="DUF6534"/>
</dbReference>
<dbReference type="OrthoDB" id="2535105at2759"/>
<evidence type="ECO:0000256" key="1">
    <source>
        <dbReference type="SAM" id="MobiDB-lite"/>
    </source>
</evidence>
<evidence type="ECO:0000313" key="4">
    <source>
        <dbReference type="EMBL" id="KAF9509147.1"/>
    </source>
</evidence>
<feature type="transmembrane region" description="Helical" evidence="2">
    <location>
        <begin position="276"/>
        <end position="297"/>
    </location>
</feature>
<name>A0A9P6AP82_9AGAM</name>
<dbReference type="PANTHER" id="PTHR40465:SF1">
    <property type="entry name" value="DUF6534 DOMAIN-CONTAINING PROTEIN"/>
    <property type="match status" value="1"/>
</dbReference>
<keyword evidence="5" id="KW-1185">Reference proteome</keyword>
<dbReference type="Proteomes" id="UP000886523">
    <property type="component" value="Unassembled WGS sequence"/>
</dbReference>
<keyword evidence="2" id="KW-0472">Membrane</keyword>
<feature type="transmembrane region" description="Helical" evidence="2">
    <location>
        <begin position="141"/>
        <end position="158"/>
    </location>
</feature>
<evidence type="ECO:0000313" key="5">
    <source>
        <dbReference type="Proteomes" id="UP000886523"/>
    </source>
</evidence>
<dbReference type="Pfam" id="PF20152">
    <property type="entry name" value="DUF6534"/>
    <property type="match status" value="1"/>
</dbReference>
<dbReference type="AlphaFoldDB" id="A0A9P6AP82"/>
<evidence type="ECO:0000256" key="2">
    <source>
        <dbReference type="SAM" id="Phobius"/>
    </source>
</evidence>
<comment type="caution">
    <text evidence="4">The sequence shown here is derived from an EMBL/GenBank/DDBJ whole genome shotgun (WGS) entry which is preliminary data.</text>
</comment>
<accession>A0A9P6AP82</accession>
<feature type="region of interest" description="Disordered" evidence="1">
    <location>
        <begin position="1"/>
        <end position="22"/>
    </location>
</feature>
<keyword evidence="2" id="KW-0812">Transmembrane</keyword>
<feature type="transmembrane region" description="Helical" evidence="2">
    <location>
        <begin position="165"/>
        <end position="186"/>
    </location>
</feature>